<evidence type="ECO:0000313" key="8">
    <source>
        <dbReference type="Proteomes" id="UP001434883"/>
    </source>
</evidence>
<comment type="subcellular location">
    <subcellularLocation>
        <location evidence="1">Nucleus</location>
    </subcellularLocation>
</comment>
<organism evidence="7 8">
    <name type="scientific">Xenoophorus captivus</name>
    <dbReference type="NCBI Taxonomy" id="1517983"/>
    <lineage>
        <taxon>Eukaryota</taxon>
        <taxon>Metazoa</taxon>
        <taxon>Chordata</taxon>
        <taxon>Craniata</taxon>
        <taxon>Vertebrata</taxon>
        <taxon>Euteleostomi</taxon>
        <taxon>Actinopterygii</taxon>
        <taxon>Neopterygii</taxon>
        <taxon>Teleostei</taxon>
        <taxon>Neoteleostei</taxon>
        <taxon>Acanthomorphata</taxon>
        <taxon>Ovalentaria</taxon>
        <taxon>Atherinomorphae</taxon>
        <taxon>Cyprinodontiformes</taxon>
        <taxon>Goodeidae</taxon>
        <taxon>Xenoophorus</taxon>
    </lineage>
</organism>
<dbReference type="EMBL" id="JAHRIN010075650">
    <property type="protein sequence ID" value="MEQ2217077.1"/>
    <property type="molecule type" value="Genomic_DNA"/>
</dbReference>
<feature type="compositionally biased region" description="Basic and acidic residues" evidence="5">
    <location>
        <begin position="266"/>
        <end position="279"/>
    </location>
</feature>
<dbReference type="Gene3D" id="3.30.160.60">
    <property type="entry name" value="Classic Zinc Finger"/>
    <property type="match status" value="1"/>
</dbReference>
<feature type="region of interest" description="Disordered" evidence="5">
    <location>
        <begin position="395"/>
        <end position="432"/>
    </location>
</feature>
<dbReference type="InterPro" id="IPR004092">
    <property type="entry name" value="Mbt"/>
</dbReference>
<dbReference type="SMART" id="SM00333">
    <property type="entry name" value="TUDOR"/>
    <property type="match status" value="2"/>
</dbReference>
<dbReference type="PANTHER" id="PTHR15856">
    <property type="entry name" value="PHD FINGER PROTEIN 20-RELATED"/>
    <property type="match status" value="1"/>
</dbReference>
<evidence type="ECO:0000256" key="2">
    <source>
        <dbReference type="ARBA" id="ARBA00022737"/>
    </source>
</evidence>
<keyword evidence="3" id="KW-0539">Nucleus</keyword>
<protein>
    <recommendedName>
        <fullName evidence="6">C2H2-type domain-containing protein</fullName>
    </recommendedName>
</protein>
<evidence type="ECO:0000256" key="3">
    <source>
        <dbReference type="ARBA" id="ARBA00023242"/>
    </source>
</evidence>
<reference evidence="7 8" key="1">
    <citation type="submission" date="2021-06" db="EMBL/GenBank/DDBJ databases">
        <authorList>
            <person name="Palmer J.M."/>
        </authorList>
    </citation>
    <scope>NUCLEOTIDE SEQUENCE [LARGE SCALE GENOMIC DNA]</scope>
    <source>
        <strain evidence="7 8">XC_2019</strain>
        <tissue evidence="7">Muscle</tissue>
    </source>
</reference>
<dbReference type="Gene3D" id="2.30.30.140">
    <property type="match status" value="2"/>
</dbReference>
<name>A0ABV0SAX3_9TELE</name>
<evidence type="ECO:0000313" key="7">
    <source>
        <dbReference type="EMBL" id="MEQ2217077.1"/>
    </source>
</evidence>
<dbReference type="InterPro" id="IPR036236">
    <property type="entry name" value="Znf_C2H2_sf"/>
</dbReference>
<evidence type="ECO:0000259" key="6">
    <source>
        <dbReference type="PROSITE" id="PS50157"/>
    </source>
</evidence>
<comment type="caution">
    <text evidence="7">The sequence shown here is derived from an EMBL/GenBank/DDBJ whole genome shotgun (WGS) entry which is preliminary data.</text>
</comment>
<proteinExistence type="predicted"/>
<dbReference type="InterPro" id="IPR043449">
    <property type="entry name" value="PHF20-like"/>
</dbReference>
<keyword evidence="4" id="KW-0862">Zinc</keyword>
<dbReference type="Proteomes" id="UP001434883">
    <property type="component" value="Unassembled WGS sequence"/>
</dbReference>
<feature type="compositionally biased region" description="Acidic residues" evidence="5">
    <location>
        <begin position="194"/>
        <end position="210"/>
    </location>
</feature>
<dbReference type="PANTHER" id="PTHR15856:SF27">
    <property type="entry name" value="PHD FINGER PROTEIN 20"/>
    <property type="match status" value="1"/>
</dbReference>
<dbReference type="CDD" id="cd20453">
    <property type="entry name" value="Tudor_PHF20"/>
    <property type="match status" value="1"/>
</dbReference>
<sequence length="447" mass="50821">MSKTPPNRRGITFEVGAQLEARDSLKNWYAANIEKIDYEDEKVLIHYRQWSHRYDEWFDWTSPYLRPVERIQLRRQGLHEEGSPNLTRRSLASFLQGFHVNDKVLASWSDCRFYPAKVISVNKDASYTVKFYDGVIQTVKGMHVKPYIKERGGAGGRSRSSDKNTMRRAPNRRDRRPQENGCPKNKRARRSTSDQEEDSNSEDEDQEEVVVNDKNPKLNGVPEAEHTTKQEKETSDQTDQNNPMDAEKGAGLTNGVKVEQEDEEMEGKCHVNGDVKKEEEESEQIVTKPYTESPKPYADMQSESSAQTEQDSVTTTTAVSNGDVEQKSNVQSESVQPPADVPPPQPVKLYRVIKNQPPPVLSINLDHNPFKCSAPGCTKSFRKAKLLHYHMKYYHGEEPPPEGQHSPTRSVQTRASEKQSTAAAGVDSSKRRRTISASMREFVFSFT</sequence>
<keyword evidence="4" id="KW-0863">Zinc-finger</keyword>
<keyword evidence="2" id="KW-0677">Repeat</keyword>
<dbReference type="CDD" id="cd20104">
    <property type="entry name" value="MBT_PHF20L1-like"/>
    <property type="match status" value="1"/>
</dbReference>
<dbReference type="PROSITE" id="PS00028">
    <property type="entry name" value="ZINC_FINGER_C2H2_1"/>
    <property type="match status" value="1"/>
</dbReference>
<dbReference type="InterPro" id="IPR002999">
    <property type="entry name" value="Tudor"/>
</dbReference>
<dbReference type="InterPro" id="IPR013087">
    <property type="entry name" value="Znf_C2H2_type"/>
</dbReference>
<evidence type="ECO:0000256" key="5">
    <source>
        <dbReference type="SAM" id="MobiDB-lite"/>
    </source>
</evidence>
<feature type="domain" description="C2H2-type" evidence="6">
    <location>
        <begin position="370"/>
        <end position="400"/>
    </location>
</feature>
<keyword evidence="4" id="KW-0479">Metal-binding</keyword>
<dbReference type="SUPFAM" id="SSF63748">
    <property type="entry name" value="Tudor/PWWP/MBT"/>
    <property type="match status" value="2"/>
</dbReference>
<accession>A0ABV0SAX3</accession>
<feature type="compositionally biased region" description="Basic and acidic residues" evidence="5">
    <location>
        <begin position="223"/>
        <end position="235"/>
    </location>
</feature>
<evidence type="ECO:0000256" key="4">
    <source>
        <dbReference type="PROSITE-ProRule" id="PRU00042"/>
    </source>
</evidence>
<dbReference type="PROSITE" id="PS50157">
    <property type="entry name" value="ZINC_FINGER_C2H2_2"/>
    <property type="match status" value="1"/>
</dbReference>
<dbReference type="InterPro" id="IPR041297">
    <property type="entry name" value="Crb2_Tudor"/>
</dbReference>
<dbReference type="Pfam" id="PF02820">
    <property type="entry name" value="MBT"/>
    <property type="match status" value="1"/>
</dbReference>
<feature type="compositionally biased region" description="Polar residues" evidence="5">
    <location>
        <begin position="301"/>
        <end position="320"/>
    </location>
</feature>
<evidence type="ECO:0000256" key="1">
    <source>
        <dbReference type="ARBA" id="ARBA00004123"/>
    </source>
</evidence>
<gene>
    <name evidence="7" type="ORF">XENOCAPTIV_014151</name>
</gene>
<feature type="region of interest" description="Disordered" evidence="5">
    <location>
        <begin position="147"/>
        <end position="346"/>
    </location>
</feature>
<feature type="compositionally biased region" description="Polar residues" evidence="5">
    <location>
        <begin position="405"/>
        <end position="422"/>
    </location>
</feature>
<dbReference type="SUPFAM" id="SSF57667">
    <property type="entry name" value="beta-beta-alpha zinc fingers"/>
    <property type="match status" value="1"/>
</dbReference>
<dbReference type="Pfam" id="PF18115">
    <property type="entry name" value="Tudor_3"/>
    <property type="match status" value="1"/>
</dbReference>
<keyword evidence="8" id="KW-1185">Reference proteome</keyword>